<evidence type="ECO:0000256" key="1">
    <source>
        <dbReference type="SAM" id="MobiDB-lite"/>
    </source>
</evidence>
<feature type="compositionally biased region" description="Low complexity" evidence="1">
    <location>
        <begin position="49"/>
        <end position="69"/>
    </location>
</feature>
<dbReference type="Gene3D" id="1.25.10.10">
    <property type="entry name" value="Leucine-rich Repeat Variant"/>
    <property type="match status" value="1"/>
</dbReference>
<organism evidence="2 3">
    <name type="scientific">Powellomyces hirtus</name>
    <dbReference type="NCBI Taxonomy" id="109895"/>
    <lineage>
        <taxon>Eukaryota</taxon>
        <taxon>Fungi</taxon>
        <taxon>Fungi incertae sedis</taxon>
        <taxon>Chytridiomycota</taxon>
        <taxon>Chytridiomycota incertae sedis</taxon>
        <taxon>Chytridiomycetes</taxon>
        <taxon>Spizellomycetales</taxon>
        <taxon>Powellomycetaceae</taxon>
        <taxon>Powellomyces</taxon>
    </lineage>
</organism>
<dbReference type="EMBL" id="QEAQ01000150">
    <property type="protein sequence ID" value="TPX54574.1"/>
    <property type="molecule type" value="Genomic_DNA"/>
</dbReference>
<accession>A0A507DS64</accession>
<dbReference type="AlphaFoldDB" id="A0A507DS64"/>
<proteinExistence type="predicted"/>
<dbReference type="InterPro" id="IPR019399">
    <property type="entry name" value="Parkin_co-regulated_protein"/>
</dbReference>
<dbReference type="PANTHER" id="PTHR21207">
    <property type="entry name" value="PARKIN COREGULATED GENE PROTEIN PARK2 COREGULATED"/>
    <property type="match status" value="1"/>
</dbReference>
<gene>
    <name evidence="2" type="ORF">PhCBS80983_g05879</name>
</gene>
<name>A0A507DS64_9FUNG</name>
<dbReference type="SUPFAM" id="SSF48371">
    <property type="entry name" value="ARM repeat"/>
    <property type="match status" value="1"/>
</dbReference>
<dbReference type="Proteomes" id="UP000318582">
    <property type="component" value="Unassembled WGS sequence"/>
</dbReference>
<feature type="compositionally biased region" description="Low complexity" evidence="1">
    <location>
        <begin position="1"/>
        <end position="19"/>
    </location>
</feature>
<reference evidence="2 3" key="1">
    <citation type="journal article" date="2019" name="Sci. Rep.">
        <title>Comparative genomics of chytrid fungi reveal insights into the obligate biotrophic and pathogenic lifestyle of Synchytrium endobioticum.</title>
        <authorList>
            <person name="van de Vossenberg B.T.L.H."/>
            <person name="Warris S."/>
            <person name="Nguyen H.D.T."/>
            <person name="van Gent-Pelzer M.P.E."/>
            <person name="Joly D.L."/>
            <person name="van de Geest H.C."/>
            <person name="Bonants P.J.M."/>
            <person name="Smith D.S."/>
            <person name="Levesque C.A."/>
            <person name="van der Lee T.A.J."/>
        </authorList>
    </citation>
    <scope>NUCLEOTIDE SEQUENCE [LARGE SCALE GENOMIC DNA]</scope>
    <source>
        <strain evidence="2 3">CBS 809.83</strain>
    </source>
</reference>
<evidence type="ECO:0000313" key="2">
    <source>
        <dbReference type="EMBL" id="TPX54574.1"/>
    </source>
</evidence>
<comment type="caution">
    <text evidence="2">The sequence shown here is derived from an EMBL/GenBank/DDBJ whole genome shotgun (WGS) entry which is preliminary data.</text>
</comment>
<dbReference type="InterPro" id="IPR011989">
    <property type="entry name" value="ARM-like"/>
</dbReference>
<sequence length="250" mass="26459">MLSRTSTGRLSTSGSPGTPAARAAEPSSRLGGGKSVPEGVNKIAPKPKPSTSASSLSLSSPSGSFARPSQKLNPATVQPLGNKKHKTAFGAMYARGEIPCRLNHGSVKHKIAWTTPIEHIDITTLLPAFFSGLIETQHPYATIVQQGIRDLLSTHHHSLPGSLLPLLIPPLRAALSCRTTPTFSAALCALTQLAECVGEDLAPFVRVLVPPVAARVLDGLWRERCFEALGVVECQGGEKYVGTGRSDLRM</sequence>
<protein>
    <submittedName>
        <fullName evidence="2">Uncharacterized protein</fullName>
    </submittedName>
</protein>
<dbReference type="InterPro" id="IPR016024">
    <property type="entry name" value="ARM-type_fold"/>
</dbReference>
<dbReference type="STRING" id="109895.A0A507DS64"/>
<feature type="region of interest" description="Disordered" evidence="1">
    <location>
        <begin position="1"/>
        <end position="83"/>
    </location>
</feature>
<dbReference type="PANTHER" id="PTHR21207:SF1">
    <property type="entry name" value="PACRG-LIKE PROTEIN"/>
    <property type="match status" value="1"/>
</dbReference>
<dbReference type="Pfam" id="PF10274">
    <property type="entry name" value="ParcG"/>
    <property type="match status" value="1"/>
</dbReference>
<keyword evidence="3" id="KW-1185">Reference proteome</keyword>
<evidence type="ECO:0000313" key="3">
    <source>
        <dbReference type="Proteomes" id="UP000318582"/>
    </source>
</evidence>